<dbReference type="InterPro" id="IPR036188">
    <property type="entry name" value="FAD/NAD-bd_sf"/>
</dbReference>
<evidence type="ECO:0000256" key="2">
    <source>
        <dbReference type="ARBA" id="ARBA00010790"/>
    </source>
</evidence>
<dbReference type="AlphaFoldDB" id="A0A838ABX5"/>
<dbReference type="RefSeq" id="WP_180893598.1">
    <property type="nucleotide sequence ID" value="NZ_JACCKD010000005.1"/>
</dbReference>
<dbReference type="PANTHER" id="PTHR11552">
    <property type="entry name" value="GLUCOSE-METHANOL-CHOLINE GMC OXIDOREDUCTASE"/>
    <property type="match status" value="1"/>
</dbReference>
<dbReference type="Gene3D" id="3.50.50.60">
    <property type="entry name" value="FAD/NAD(P)-binding domain"/>
    <property type="match status" value="1"/>
</dbReference>
<reference evidence="7 8" key="1">
    <citation type="submission" date="2020-07" db="EMBL/GenBank/DDBJ databases">
        <title>Genome of Haloechinothrix sp.</title>
        <authorList>
            <person name="Tang S.-K."/>
            <person name="Yang L."/>
            <person name="Zhu W.-Y."/>
        </authorList>
    </citation>
    <scope>NUCLEOTIDE SEQUENCE [LARGE SCALE GENOMIC DNA]</scope>
    <source>
        <strain evidence="7 8">YIM 98757</strain>
    </source>
</reference>
<keyword evidence="8" id="KW-1185">Reference proteome</keyword>
<dbReference type="GO" id="GO:0016614">
    <property type="term" value="F:oxidoreductase activity, acting on CH-OH group of donors"/>
    <property type="evidence" value="ECO:0007669"/>
    <property type="project" value="InterPro"/>
</dbReference>
<evidence type="ECO:0000259" key="6">
    <source>
        <dbReference type="Pfam" id="PF00732"/>
    </source>
</evidence>
<dbReference type="PANTHER" id="PTHR11552:SF147">
    <property type="entry name" value="CHOLINE DEHYDROGENASE, MITOCHONDRIAL"/>
    <property type="match status" value="1"/>
</dbReference>
<dbReference type="InterPro" id="IPR012132">
    <property type="entry name" value="GMC_OxRdtase"/>
</dbReference>
<feature type="domain" description="Glucose-methanol-choline oxidoreductase N-terminal" evidence="6">
    <location>
        <begin position="37"/>
        <end position="85"/>
    </location>
</feature>
<dbReference type="SUPFAM" id="SSF51905">
    <property type="entry name" value="FAD/NAD(P)-binding domain"/>
    <property type="match status" value="1"/>
</dbReference>
<protein>
    <submittedName>
        <fullName evidence="7">GMC family oxidoreductase N-terminal domain-containing protein</fullName>
    </submittedName>
</protein>
<evidence type="ECO:0000256" key="5">
    <source>
        <dbReference type="SAM" id="MobiDB-lite"/>
    </source>
</evidence>
<evidence type="ECO:0000256" key="3">
    <source>
        <dbReference type="ARBA" id="ARBA00022630"/>
    </source>
</evidence>
<feature type="region of interest" description="Disordered" evidence="5">
    <location>
        <begin position="99"/>
        <end position="154"/>
    </location>
</feature>
<comment type="caution">
    <text evidence="7">The sequence shown here is derived from an EMBL/GenBank/DDBJ whole genome shotgun (WGS) entry which is preliminary data.</text>
</comment>
<dbReference type="InterPro" id="IPR000172">
    <property type="entry name" value="GMC_OxRdtase_N"/>
</dbReference>
<dbReference type="EMBL" id="JACCKD010000005">
    <property type="protein sequence ID" value="MBA0126750.1"/>
    <property type="molecule type" value="Genomic_DNA"/>
</dbReference>
<feature type="compositionally biased region" description="Basic and acidic residues" evidence="5">
    <location>
        <begin position="135"/>
        <end position="144"/>
    </location>
</feature>
<sequence length="182" mass="19602">MGPDPMRTGKPEAMMAGKVLGASGSIDSCVYVRGDCAIGVEYRLRGRRHRTHIRDQVVVGAGATAAPNLLQLSGAGLRNEPERLGTDVLRDCPGAGERAADQTCRHRHRDPQSSATPGVTALAHGNRSTHSHRSAVGDHADATRRPPRPPFTTVWRSATTTDVMCCSLYPSQTADREMTHVR</sequence>
<comment type="cofactor">
    <cofactor evidence="1">
        <name>FAD</name>
        <dbReference type="ChEBI" id="CHEBI:57692"/>
    </cofactor>
</comment>
<evidence type="ECO:0000313" key="7">
    <source>
        <dbReference type="EMBL" id="MBA0126750.1"/>
    </source>
</evidence>
<evidence type="ECO:0000256" key="1">
    <source>
        <dbReference type="ARBA" id="ARBA00001974"/>
    </source>
</evidence>
<proteinExistence type="inferred from homology"/>
<organism evidence="7 8">
    <name type="scientific">Haloechinothrix aidingensis</name>
    <dbReference type="NCBI Taxonomy" id="2752311"/>
    <lineage>
        <taxon>Bacteria</taxon>
        <taxon>Bacillati</taxon>
        <taxon>Actinomycetota</taxon>
        <taxon>Actinomycetes</taxon>
        <taxon>Pseudonocardiales</taxon>
        <taxon>Pseudonocardiaceae</taxon>
        <taxon>Haloechinothrix</taxon>
    </lineage>
</organism>
<dbReference type="Proteomes" id="UP000582974">
    <property type="component" value="Unassembled WGS sequence"/>
</dbReference>
<evidence type="ECO:0000256" key="4">
    <source>
        <dbReference type="ARBA" id="ARBA00022827"/>
    </source>
</evidence>
<comment type="similarity">
    <text evidence="2">Belongs to the GMC oxidoreductase family.</text>
</comment>
<gene>
    <name evidence="7" type="ORF">H0B56_14465</name>
</gene>
<name>A0A838ABX5_9PSEU</name>
<keyword evidence="4" id="KW-0274">FAD</keyword>
<accession>A0A838ABX5</accession>
<dbReference type="GO" id="GO:0050660">
    <property type="term" value="F:flavin adenine dinucleotide binding"/>
    <property type="evidence" value="ECO:0007669"/>
    <property type="project" value="InterPro"/>
</dbReference>
<keyword evidence="3" id="KW-0285">Flavoprotein</keyword>
<dbReference type="Pfam" id="PF00732">
    <property type="entry name" value="GMC_oxred_N"/>
    <property type="match status" value="1"/>
</dbReference>
<evidence type="ECO:0000313" key="8">
    <source>
        <dbReference type="Proteomes" id="UP000582974"/>
    </source>
</evidence>